<keyword evidence="4" id="KW-1185">Reference proteome</keyword>
<accession>A0ABX1RK62</accession>
<evidence type="ECO:0008006" key="5">
    <source>
        <dbReference type="Google" id="ProtNLM"/>
    </source>
</evidence>
<protein>
    <recommendedName>
        <fullName evidence="5">Excalibur calcium-binding domain-containing protein</fullName>
    </recommendedName>
</protein>
<comment type="caution">
    <text evidence="3">The sequence shown here is derived from an EMBL/GenBank/DDBJ whole genome shotgun (WGS) entry which is preliminary data.</text>
</comment>
<feature type="signal peptide" evidence="2">
    <location>
        <begin position="1"/>
        <end position="30"/>
    </location>
</feature>
<proteinExistence type="predicted"/>
<feature type="region of interest" description="Disordered" evidence="1">
    <location>
        <begin position="117"/>
        <end position="138"/>
    </location>
</feature>
<feature type="chain" id="PRO_5045775299" description="Excalibur calcium-binding domain-containing protein" evidence="2">
    <location>
        <begin position="31"/>
        <end position="138"/>
    </location>
</feature>
<organism evidence="3 4">
    <name type="scientific">Pseudonocardia xinjiangensis</name>
    <dbReference type="NCBI Taxonomy" id="75289"/>
    <lineage>
        <taxon>Bacteria</taxon>
        <taxon>Bacillati</taxon>
        <taxon>Actinomycetota</taxon>
        <taxon>Actinomycetes</taxon>
        <taxon>Pseudonocardiales</taxon>
        <taxon>Pseudonocardiaceae</taxon>
        <taxon>Pseudonocardia</taxon>
    </lineage>
</organism>
<evidence type="ECO:0000313" key="3">
    <source>
        <dbReference type="EMBL" id="NMH79571.1"/>
    </source>
</evidence>
<dbReference type="RefSeq" id="WP_169397637.1">
    <property type="nucleotide sequence ID" value="NZ_BAAAJH010000005.1"/>
</dbReference>
<sequence length="138" mass="13872">MDLPRRTRAAASAAALSAALVVGMAGTAFAYDHLDCGDFSYQEDAQAAFDAAPARSHPLDDARSGTSGDGVACEALPHRDSWAADPAVGDQIEDAVVAPTPVTTPQAAPGKLVTVADRAGGRWVPESGGVTTGGTPSP</sequence>
<reference evidence="3 4" key="1">
    <citation type="submission" date="2020-04" db="EMBL/GenBank/DDBJ databases">
        <authorList>
            <person name="Klaysubun C."/>
            <person name="Duangmal K."/>
            <person name="Lipun K."/>
        </authorList>
    </citation>
    <scope>NUCLEOTIDE SEQUENCE [LARGE SCALE GENOMIC DNA]</scope>
    <source>
        <strain evidence="3 4">JCM 11839</strain>
    </source>
</reference>
<evidence type="ECO:0000256" key="2">
    <source>
        <dbReference type="SAM" id="SignalP"/>
    </source>
</evidence>
<gene>
    <name evidence="3" type="ORF">HF577_21060</name>
</gene>
<evidence type="ECO:0000256" key="1">
    <source>
        <dbReference type="SAM" id="MobiDB-lite"/>
    </source>
</evidence>
<feature type="region of interest" description="Disordered" evidence="1">
    <location>
        <begin position="51"/>
        <end position="73"/>
    </location>
</feature>
<dbReference type="EMBL" id="JAAXKY010000072">
    <property type="protein sequence ID" value="NMH79571.1"/>
    <property type="molecule type" value="Genomic_DNA"/>
</dbReference>
<evidence type="ECO:0000313" key="4">
    <source>
        <dbReference type="Proteomes" id="UP001296706"/>
    </source>
</evidence>
<keyword evidence="2" id="KW-0732">Signal</keyword>
<dbReference type="Proteomes" id="UP001296706">
    <property type="component" value="Unassembled WGS sequence"/>
</dbReference>
<name>A0ABX1RK62_9PSEU</name>